<dbReference type="Gene3D" id="1.25.40.20">
    <property type="entry name" value="Ankyrin repeat-containing domain"/>
    <property type="match status" value="1"/>
</dbReference>
<dbReference type="PROSITE" id="PS50088">
    <property type="entry name" value="ANK_REPEAT"/>
    <property type="match status" value="2"/>
</dbReference>
<protein>
    <submittedName>
        <fullName evidence="2">ANK-REP-REGION domain-containing protein</fullName>
    </submittedName>
</protein>
<dbReference type="SUPFAM" id="SSF53300">
    <property type="entry name" value="vWA-like"/>
    <property type="match status" value="1"/>
</dbReference>
<comment type="caution">
    <text evidence="2">The sequence shown here is derived from an EMBL/GenBank/DDBJ whole genome shotgun (WGS) entry which is preliminary data.</text>
</comment>
<feature type="repeat" description="ANK" evidence="1">
    <location>
        <begin position="35"/>
        <end position="67"/>
    </location>
</feature>
<accession>A0A8H6W4D1</accession>
<dbReference type="Pfam" id="PF12796">
    <property type="entry name" value="Ank_2"/>
    <property type="match status" value="1"/>
</dbReference>
<organism evidence="2 3">
    <name type="scientific">Mycena indigotica</name>
    <dbReference type="NCBI Taxonomy" id="2126181"/>
    <lineage>
        <taxon>Eukaryota</taxon>
        <taxon>Fungi</taxon>
        <taxon>Dikarya</taxon>
        <taxon>Basidiomycota</taxon>
        <taxon>Agaricomycotina</taxon>
        <taxon>Agaricomycetes</taxon>
        <taxon>Agaricomycetidae</taxon>
        <taxon>Agaricales</taxon>
        <taxon>Marasmiineae</taxon>
        <taxon>Mycenaceae</taxon>
        <taxon>Mycena</taxon>
    </lineage>
</organism>
<dbReference type="PROSITE" id="PS50297">
    <property type="entry name" value="ANK_REP_REGION"/>
    <property type="match status" value="2"/>
</dbReference>
<dbReference type="OrthoDB" id="2142040at2759"/>
<dbReference type="InterPro" id="IPR036770">
    <property type="entry name" value="Ankyrin_rpt-contain_sf"/>
</dbReference>
<dbReference type="PANTHER" id="PTHR34706:SF3">
    <property type="entry name" value="ANKYRIN REPEAT PROTEIN (AFU_ORTHOLOGUE AFUA_7G06200)"/>
    <property type="match status" value="1"/>
</dbReference>
<dbReference type="InterPro" id="IPR002110">
    <property type="entry name" value="Ankyrin_rpt"/>
</dbReference>
<evidence type="ECO:0000256" key="1">
    <source>
        <dbReference type="PROSITE-ProRule" id="PRU00023"/>
    </source>
</evidence>
<dbReference type="EMBL" id="JACAZF010000006">
    <property type="protein sequence ID" value="KAF7301323.1"/>
    <property type="molecule type" value="Genomic_DNA"/>
</dbReference>
<dbReference type="GeneID" id="59346195"/>
<keyword evidence="1" id="KW-0040">ANK repeat</keyword>
<sequence>MGIHDDAVQGTLDSSQLAKYIASDPNLINALEPSSGRSPLALAAVAGFPDIVELLLKRGAKADALSRDGETALLLTTRDGSANRARIVQLLVGKMSPSAIDATTTGDRNKTPLMYSMLNKDRESLRLLVKAGADKNAVDDDGLTAAAMAPSSGYALALDPDKEQSAFSQLTNLVGSFLLYIVAWVNKTAKGVMNKLFGLNPTLNTTIDEQVNDGETPNKIQFLDNVDEYINDPKNKYLAQFFKDKPNYIQELAAKATALKEDSNTPIGQGDLLPKTIKVTLHQQVIYCDDSSSMKRDGRWDAQARLVKKIAEITTRVLPEGDGVALRFINQDTDNSEKLTLDQIGNTINSMSWKPGGDTPIGTNLKSKILQPMVYDKLEPKTLGRPLLISVITDGMPSQEDDNAFVDAIKECGVKLDQAGYPRQSVKFMIGQIGTARAATTFLQSVGNNDDIKDMVFVTADKLDDNLSKFKDNQYDLDRWLLETLFSPIQNSTV</sequence>
<evidence type="ECO:0000313" key="3">
    <source>
        <dbReference type="Proteomes" id="UP000636479"/>
    </source>
</evidence>
<dbReference type="SUPFAM" id="SSF48403">
    <property type="entry name" value="Ankyrin repeat"/>
    <property type="match status" value="1"/>
</dbReference>
<feature type="repeat" description="ANK" evidence="1">
    <location>
        <begin position="108"/>
        <end position="140"/>
    </location>
</feature>
<reference evidence="2" key="1">
    <citation type="submission" date="2020-05" db="EMBL/GenBank/DDBJ databases">
        <title>Mycena genomes resolve the evolution of fungal bioluminescence.</title>
        <authorList>
            <person name="Tsai I.J."/>
        </authorList>
    </citation>
    <scope>NUCLEOTIDE SEQUENCE</scope>
    <source>
        <strain evidence="2">171206Taipei</strain>
    </source>
</reference>
<dbReference type="RefSeq" id="XP_037219323.1">
    <property type="nucleotide sequence ID" value="XM_037363679.1"/>
</dbReference>
<gene>
    <name evidence="2" type="ORF">MIND_00697400</name>
</gene>
<proteinExistence type="predicted"/>
<name>A0A8H6W4D1_9AGAR</name>
<dbReference type="Gene3D" id="3.40.50.410">
    <property type="entry name" value="von Willebrand factor, type A domain"/>
    <property type="match status" value="1"/>
</dbReference>
<keyword evidence="3" id="KW-1185">Reference proteome</keyword>
<evidence type="ECO:0000313" key="2">
    <source>
        <dbReference type="EMBL" id="KAF7301323.1"/>
    </source>
</evidence>
<dbReference type="PANTHER" id="PTHR34706">
    <property type="entry name" value="SLR1338 PROTEIN"/>
    <property type="match status" value="1"/>
</dbReference>
<dbReference type="SMART" id="SM00248">
    <property type="entry name" value="ANK"/>
    <property type="match status" value="3"/>
</dbReference>
<dbReference type="InterPro" id="IPR036465">
    <property type="entry name" value="vWFA_dom_sf"/>
</dbReference>
<dbReference type="AlphaFoldDB" id="A0A8H6W4D1"/>
<dbReference type="Proteomes" id="UP000636479">
    <property type="component" value="Unassembled WGS sequence"/>
</dbReference>